<dbReference type="PANTHER" id="PTHR31286">
    <property type="entry name" value="GLYCINE-RICH CELL WALL STRUCTURAL PROTEIN 1.8-LIKE"/>
    <property type="match status" value="1"/>
</dbReference>
<reference evidence="4" key="2">
    <citation type="submission" date="2025-08" db="UniProtKB">
        <authorList>
            <consortium name="RefSeq"/>
        </authorList>
    </citation>
    <scope>IDENTIFICATION</scope>
    <source>
        <tissue evidence="4">Leaf</tissue>
    </source>
</reference>
<dbReference type="GeneID" id="104720151"/>
<evidence type="ECO:0000313" key="3">
    <source>
        <dbReference type="Proteomes" id="UP000694864"/>
    </source>
</evidence>
<dbReference type="InterPro" id="IPR025558">
    <property type="entry name" value="DUF4283"/>
</dbReference>
<dbReference type="Pfam" id="PF14392">
    <property type="entry name" value="zf-CCHC_4"/>
    <property type="match status" value="1"/>
</dbReference>
<dbReference type="Proteomes" id="UP000694864">
    <property type="component" value="Chromosome 10"/>
</dbReference>
<dbReference type="PANTHER" id="PTHR31286:SF178">
    <property type="entry name" value="DUF4283 DOMAIN-CONTAINING PROTEIN"/>
    <property type="match status" value="1"/>
</dbReference>
<proteinExistence type="predicted"/>
<accession>A0ABM0U628</accession>
<reference evidence="3" key="1">
    <citation type="journal article" date="2014" name="Nat. Commun.">
        <title>The emerging biofuel crop Camelina sativa retains a highly undifferentiated hexaploid genome structure.</title>
        <authorList>
            <person name="Kagale S."/>
            <person name="Koh C."/>
            <person name="Nixon J."/>
            <person name="Bollina V."/>
            <person name="Clarke W.E."/>
            <person name="Tuteja R."/>
            <person name="Spillane C."/>
            <person name="Robinson S.J."/>
            <person name="Links M.G."/>
            <person name="Clarke C."/>
            <person name="Higgins E.E."/>
            <person name="Huebert T."/>
            <person name="Sharpe A.G."/>
            <person name="Parkin I.A."/>
        </authorList>
    </citation>
    <scope>NUCLEOTIDE SEQUENCE [LARGE SCALE GENOMIC DNA]</scope>
    <source>
        <strain evidence="3">cv. DH55</strain>
    </source>
</reference>
<keyword evidence="3" id="KW-1185">Reference proteome</keyword>
<evidence type="ECO:0000259" key="1">
    <source>
        <dbReference type="Pfam" id="PF14111"/>
    </source>
</evidence>
<evidence type="ECO:0000259" key="2">
    <source>
        <dbReference type="Pfam" id="PF14392"/>
    </source>
</evidence>
<dbReference type="RefSeq" id="XP_010436410.1">
    <property type="nucleotide sequence ID" value="XM_010438108.1"/>
</dbReference>
<dbReference type="InterPro" id="IPR025836">
    <property type="entry name" value="Zn_knuckle_CX2CX4HX4C"/>
</dbReference>
<gene>
    <name evidence="4" type="primary">LOC104720151</name>
</gene>
<dbReference type="Pfam" id="PF14111">
    <property type="entry name" value="DUF4283"/>
    <property type="match status" value="1"/>
</dbReference>
<sequence length="190" mass="22360">MERNAISLIGQTLNPECQPMKNMISVMPRKWQKPGKMRGVALSNEKFHFIFNSEHDLEEVLSKGAHTYNDWSLAVDRWYENPLANYLQVIPLWVQIWNMPVNFYTVKAITALGELIGEVKEVAFDPKKVQTQEFVRVKVLFDVSRPLRRSKEVTLPNGSSTVVRFQYERVHKRCYECQRLTHERESCPFW</sequence>
<feature type="domain" description="Zinc knuckle CX2CX4HX4C" evidence="2">
    <location>
        <begin position="141"/>
        <end position="189"/>
    </location>
</feature>
<dbReference type="InterPro" id="IPR040256">
    <property type="entry name" value="At4g02000-like"/>
</dbReference>
<feature type="domain" description="DUF4283" evidence="1">
    <location>
        <begin position="2"/>
        <end position="80"/>
    </location>
</feature>
<evidence type="ECO:0000313" key="4">
    <source>
        <dbReference type="RefSeq" id="XP_010436410.1"/>
    </source>
</evidence>
<protein>
    <submittedName>
        <fullName evidence="4">Uncharacterized protein At4g02000-like</fullName>
    </submittedName>
</protein>
<organism evidence="3 4">
    <name type="scientific">Camelina sativa</name>
    <name type="common">False flax</name>
    <name type="synonym">Myagrum sativum</name>
    <dbReference type="NCBI Taxonomy" id="90675"/>
    <lineage>
        <taxon>Eukaryota</taxon>
        <taxon>Viridiplantae</taxon>
        <taxon>Streptophyta</taxon>
        <taxon>Embryophyta</taxon>
        <taxon>Tracheophyta</taxon>
        <taxon>Spermatophyta</taxon>
        <taxon>Magnoliopsida</taxon>
        <taxon>eudicotyledons</taxon>
        <taxon>Gunneridae</taxon>
        <taxon>Pentapetalae</taxon>
        <taxon>rosids</taxon>
        <taxon>malvids</taxon>
        <taxon>Brassicales</taxon>
        <taxon>Brassicaceae</taxon>
        <taxon>Camelineae</taxon>
        <taxon>Camelina</taxon>
    </lineage>
</organism>
<name>A0ABM0U628_CAMSA</name>